<organism evidence="2">
    <name type="scientific">Capitella teleta</name>
    <name type="common">Polychaete worm</name>
    <dbReference type="NCBI Taxonomy" id="283909"/>
    <lineage>
        <taxon>Eukaryota</taxon>
        <taxon>Metazoa</taxon>
        <taxon>Spiralia</taxon>
        <taxon>Lophotrochozoa</taxon>
        <taxon>Annelida</taxon>
        <taxon>Polychaeta</taxon>
        <taxon>Sedentaria</taxon>
        <taxon>Scolecida</taxon>
        <taxon>Capitellidae</taxon>
        <taxon>Capitella</taxon>
    </lineage>
</organism>
<reference evidence="2 4" key="2">
    <citation type="journal article" date="2013" name="Nature">
        <title>Insights into bilaterian evolution from three spiralian genomes.</title>
        <authorList>
            <person name="Simakov O."/>
            <person name="Marletaz F."/>
            <person name="Cho S.J."/>
            <person name="Edsinger-Gonzales E."/>
            <person name="Havlak P."/>
            <person name="Hellsten U."/>
            <person name="Kuo D.H."/>
            <person name="Larsson T."/>
            <person name="Lv J."/>
            <person name="Arendt D."/>
            <person name="Savage R."/>
            <person name="Osoegawa K."/>
            <person name="de Jong P."/>
            <person name="Grimwood J."/>
            <person name="Chapman J.A."/>
            <person name="Shapiro H."/>
            <person name="Aerts A."/>
            <person name="Otillar R.P."/>
            <person name="Terry A.Y."/>
            <person name="Boore J.L."/>
            <person name="Grigoriev I.V."/>
            <person name="Lindberg D.R."/>
            <person name="Seaver E.C."/>
            <person name="Weisblat D.A."/>
            <person name="Putnam N.H."/>
            <person name="Rokhsar D.S."/>
        </authorList>
    </citation>
    <scope>NUCLEOTIDE SEQUENCE</scope>
    <source>
        <strain evidence="2 4">I ESC-2004</strain>
    </source>
</reference>
<accession>R7V600</accession>
<keyword evidence="4" id="KW-1185">Reference proteome</keyword>
<dbReference type="EMBL" id="AMQN01038961">
    <property type="status" value="NOT_ANNOTATED_CDS"/>
    <property type="molecule type" value="Genomic_DNA"/>
</dbReference>
<proteinExistence type="predicted"/>
<gene>
    <name evidence="2" type="ORF">CAPTEDRAFT_204684</name>
</gene>
<evidence type="ECO:0000313" key="2">
    <source>
        <dbReference type="EMBL" id="ELU14009.1"/>
    </source>
</evidence>
<reference evidence="4" key="1">
    <citation type="submission" date="2012-12" db="EMBL/GenBank/DDBJ databases">
        <authorList>
            <person name="Hellsten U."/>
            <person name="Grimwood J."/>
            <person name="Chapman J.A."/>
            <person name="Shapiro H."/>
            <person name="Aerts A."/>
            <person name="Otillar R.P."/>
            <person name="Terry A.Y."/>
            <person name="Boore J.L."/>
            <person name="Simakov O."/>
            <person name="Marletaz F."/>
            <person name="Cho S.-J."/>
            <person name="Edsinger-Gonzales E."/>
            <person name="Havlak P."/>
            <person name="Kuo D.-H."/>
            <person name="Larsson T."/>
            <person name="Lv J."/>
            <person name="Arendt D."/>
            <person name="Savage R."/>
            <person name="Osoegawa K."/>
            <person name="de Jong P."/>
            <person name="Lindberg D.R."/>
            <person name="Seaver E.C."/>
            <person name="Weisblat D.A."/>
            <person name="Putnam N.H."/>
            <person name="Grigoriev I.V."/>
            <person name="Rokhsar D.S."/>
        </authorList>
    </citation>
    <scope>NUCLEOTIDE SEQUENCE</scope>
    <source>
        <strain evidence="4">I ESC-2004</strain>
    </source>
</reference>
<evidence type="ECO:0000313" key="3">
    <source>
        <dbReference type="EnsemblMetazoa" id="CapteP204684"/>
    </source>
</evidence>
<protein>
    <submittedName>
        <fullName evidence="2 3">Uncharacterized protein</fullName>
    </submittedName>
</protein>
<sequence length="289" mass="32954">MEDSGQLVDPNSTQCGKCHKPFKQYSKKKKSFLMRFTMTALNVPPVNGGYVCYECKKAILAANIVPQEELHSKGPVKKPRRSSFSPPKRNTSKRFKTTATASLEEGHYPRMFRSLLESHHARVAFDDIVTETIKKETKQMKKKKSLFSRQFNAESLEIFSWEEAMLEIQEDMPFFFLCLSAAMPSSADMQEQDLQGKRTKSEMPDKQARQRWCQRVGTILSIILYSHQPLVHGFIQTCIGTFLWMNGCSQMVLKVLHAFGLSRARTGTMTGVNSLRDNAVKDIANWKAQ</sequence>
<name>R7V600_CAPTE</name>
<evidence type="ECO:0000256" key="1">
    <source>
        <dbReference type="SAM" id="MobiDB-lite"/>
    </source>
</evidence>
<feature type="region of interest" description="Disordered" evidence="1">
    <location>
        <begin position="70"/>
        <end position="95"/>
    </location>
</feature>
<dbReference type="Proteomes" id="UP000014760">
    <property type="component" value="Unassembled WGS sequence"/>
</dbReference>
<evidence type="ECO:0000313" key="4">
    <source>
        <dbReference type="Proteomes" id="UP000014760"/>
    </source>
</evidence>
<dbReference type="OMA" id="NINAFNW"/>
<dbReference type="EMBL" id="KB294828">
    <property type="protein sequence ID" value="ELU14009.1"/>
    <property type="molecule type" value="Genomic_DNA"/>
</dbReference>
<reference evidence="3" key="3">
    <citation type="submission" date="2015-06" db="UniProtKB">
        <authorList>
            <consortium name="EnsemblMetazoa"/>
        </authorList>
    </citation>
    <scope>IDENTIFICATION</scope>
</reference>
<dbReference type="AlphaFoldDB" id="R7V600"/>
<dbReference type="HOGENOM" id="CLU_964952_0_0_1"/>
<feature type="non-terminal residue" evidence="2">
    <location>
        <position position="289"/>
    </location>
</feature>
<dbReference type="EnsemblMetazoa" id="CapteT204684">
    <property type="protein sequence ID" value="CapteP204684"/>
    <property type="gene ID" value="CapteG204684"/>
</dbReference>